<protein>
    <submittedName>
        <fullName evidence="2">Uncharacterized protein</fullName>
    </submittedName>
</protein>
<comment type="caution">
    <text evidence="2">The sequence shown here is derived from an EMBL/GenBank/DDBJ whole genome shotgun (WGS) entry which is preliminary data.</text>
</comment>
<feature type="compositionally biased region" description="Basic residues" evidence="1">
    <location>
        <begin position="34"/>
        <end position="44"/>
    </location>
</feature>
<gene>
    <name evidence="2" type="ORF">LTSEALA_5070</name>
</gene>
<feature type="region of interest" description="Disordered" evidence="1">
    <location>
        <begin position="1"/>
        <end position="71"/>
    </location>
</feature>
<reference evidence="2 3" key="1">
    <citation type="journal article" date="2011" name="BMC Genomics">
        <title>Genome sequencing reveals diversification of virulence factor content and possible host adaptation in distinct subpopulations of Salmonella enterica.</title>
        <authorList>
            <person name="den Bakker H.C."/>
            <person name="Moreno Switt A.I."/>
            <person name="Govoni G."/>
            <person name="Cummings C.A."/>
            <person name="Ranieri M.L."/>
            <person name="Degoricija L."/>
            <person name="Hoelzer K."/>
            <person name="Rodriguez-Rivera L.D."/>
            <person name="Brown S."/>
            <person name="Bolchacova E."/>
            <person name="Furtado M.R."/>
            <person name="Wiedmann M."/>
        </authorList>
    </citation>
    <scope>NUCLEOTIDE SEQUENCE [LARGE SCALE GENOMIC DNA]</scope>
    <source>
        <strain evidence="2 3">R6-377</strain>
    </source>
</reference>
<proteinExistence type="predicted"/>
<accession>G5LV00</accession>
<dbReference type="Proteomes" id="UP000004642">
    <property type="component" value="Unassembled WGS sequence"/>
</dbReference>
<dbReference type="AlphaFoldDB" id="G5LV00"/>
<feature type="compositionally biased region" description="Gly residues" evidence="1">
    <location>
        <begin position="1"/>
        <end position="10"/>
    </location>
</feature>
<evidence type="ECO:0000313" key="2">
    <source>
        <dbReference type="EMBL" id="EHC31436.1"/>
    </source>
</evidence>
<feature type="compositionally biased region" description="Basic and acidic residues" evidence="1">
    <location>
        <begin position="55"/>
        <end position="71"/>
    </location>
</feature>
<name>G5LV00_SALET</name>
<evidence type="ECO:0000256" key="1">
    <source>
        <dbReference type="SAM" id="MobiDB-lite"/>
    </source>
</evidence>
<organism evidence="2 3">
    <name type="scientific">Salmonella enterica subsp. enterica serovar Alachua str. R6-377</name>
    <dbReference type="NCBI Taxonomy" id="913241"/>
    <lineage>
        <taxon>Bacteria</taxon>
        <taxon>Pseudomonadati</taxon>
        <taxon>Pseudomonadota</taxon>
        <taxon>Gammaproteobacteria</taxon>
        <taxon>Enterobacterales</taxon>
        <taxon>Enterobacteriaceae</taxon>
        <taxon>Salmonella</taxon>
    </lineage>
</organism>
<evidence type="ECO:0000313" key="3">
    <source>
        <dbReference type="Proteomes" id="UP000004642"/>
    </source>
</evidence>
<sequence>MSGKVAGGGNRVIRPETAAVMATQPDDIADKQQRRAGKGRKGWRRWAEEPQFARQPDHDQSHGDKSTYRPA</sequence>
<dbReference type="EMBL" id="AFCJ01002174">
    <property type="protein sequence ID" value="EHC31436.1"/>
    <property type="molecule type" value="Genomic_DNA"/>
</dbReference>